<keyword evidence="8" id="KW-0676">Redox-active center</keyword>
<comment type="subunit">
    <text evidence="2">Monomer.</text>
</comment>
<dbReference type="InterPro" id="IPR050924">
    <property type="entry name" value="Peroxiredoxin_BCP/PrxQ"/>
</dbReference>
<dbReference type="STRING" id="1007103.GCA_000213315_00525"/>
<dbReference type="EMBL" id="LQRA01000121">
    <property type="protein sequence ID" value="KZE70516.1"/>
    <property type="molecule type" value="Genomic_DNA"/>
</dbReference>
<comment type="similarity">
    <text evidence="10">Belongs to the peroxiredoxin family. BCP/PrxQ subfamily.</text>
</comment>
<keyword evidence="7" id="KW-1015">Disulfide bond</keyword>
<dbReference type="PIRSF" id="PIRSF000239">
    <property type="entry name" value="AHPC"/>
    <property type="match status" value="1"/>
</dbReference>
<dbReference type="Pfam" id="PF00578">
    <property type="entry name" value="AhpC-TSA"/>
    <property type="match status" value="1"/>
</dbReference>
<reference evidence="16" key="1">
    <citation type="submission" date="2016-01" db="EMBL/GenBank/DDBJ databases">
        <title>Draft genome of Chromobacterium sp. F49.</title>
        <authorList>
            <person name="Hong K.W."/>
        </authorList>
    </citation>
    <scope>NUCLEOTIDE SEQUENCE [LARGE SCALE GENOMIC DNA]</scope>
    <source>
        <strain evidence="16">M63</strain>
    </source>
</reference>
<dbReference type="GO" id="GO:0005737">
    <property type="term" value="C:cytoplasm"/>
    <property type="evidence" value="ECO:0007669"/>
    <property type="project" value="TreeGrafter"/>
</dbReference>
<dbReference type="NCBIfam" id="NF006960">
    <property type="entry name" value="PRK09437.1"/>
    <property type="match status" value="1"/>
</dbReference>
<evidence type="ECO:0000256" key="8">
    <source>
        <dbReference type="ARBA" id="ARBA00023284"/>
    </source>
</evidence>
<gene>
    <name evidence="15" type="ORF">AV654_06430</name>
</gene>
<feature type="domain" description="Thioredoxin" evidence="14">
    <location>
        <begin position="4"/>
        <end position="157"/>
    </location>
</feature>
<evidence type="ECO:0000313" key="16">
    <source>
        <dbReference type="Proteomes" id="UP000076563"/>
    </source>
</evidence>
<keyword evidence="16" id="KW-1185">Reference proteome</keyword>
<comment type="catalytic activity">
    <reaction evidence="12">
        <text>a hydroperoxide + [thioredoxin]-dithiol = an alcohol + [thioredoxin]-disulfide + H2O</text>
        <dbReference type="Rhea" id="RHEA:62620"/>
        <dbReference type="Rhea" id="RHEA-COMP:10698"/>
        <dbReference type="Rhea" id="RHEA-COMP:10700"/>
        <dbReference type="ChEBI" id="CHEBI:15377"/>
        <dbReference type="ChEBI" id="CHEBI:29950"/>
        <dbReference type="ChEBI" id="CHEBI:30879"/>
        <dbReference type="ChEBI" id="CHEBI:35924"/>
        <dbReference type="ChEBI" id="CHEBI:50058"/>
        <dbReference type="EC" id="1.11.1.24"/>
    </reaction>
</comment>
<dbReference type="eggNOG" id="COG1225">
    <property type="taxonomic scope" value="Bacteria"/>
</dbReference>
<keyword evidence="6" id="KW-0560">Oxidoreductase</keyword>
<evidence type="ECO:0000256" key="3">
    <source>
        <dbReference type="ARBA" id="ARBA00013017"/>
    </source>
</evidence>
<evidence type="ECO:0000313" key="15">
    <source>
        <dbReference type="EMBL" id="KZE70516.1"/>
    </source>
</evidence>
<dbReference type="PANTHER" id="PTHR42801">
    <property type="entry name" value="THIOREDOXIN-DEPENDENT PEROXIDE REDUCTASE"/>
    <property type="match status" value="1"/>
</dbReference>
<dbReference type="OrthoDB" id="9812811at2"/>
<dbReference type="AlphaFoldDB" id="A0A163T018"/>
<dbReference type="SUPFAM" id="SSF52833">
    <property type="entry name" value="Thioredoxin-like"/>
    <property type="match status" value="1"/>
</dbReference>
<keyword evidence="4" id="KW-0575">Peroxidase</keyword>
<evidence type="ECO:0000256" key="5">
    <source>
        <dbReference type="ARBA" id="ARBA00022862"/>
    </source>
</evidence>
<name>A0A163T018_9BACL</name>
<dbReference type="Proteomes" id="UP000076563">
    <property type="component" value="Unassembled WGS sequence"/>
</dbReference>
<evidence type="ECO:0000259" key="14">
    <source>
        <dbReference type="PROSITE" id="PS51352"/>
    </source>
</evidence>
<dbReference type="GO" id="GO:0008379">
    <property type="term" value="F:thioredoxin peroxidase activity"/>
    <property type="evidence" value="ECO:0007669"/>
    <property type="project" value="TreeGrafter"/>
</dbReference>
<dbReference type="CDD" id="cd03017">
    <property type="entry name" value="PRX_BCP"/>
    <property type="match status" value="1"/>
</dbReference>
<dbReference type="EC" id="1.11.1.24" evidence="3"/>
<evidence type="ECO:0000256" key="7">
    <source>
        <dbReference type="ARBA" id="ARBA00023157"/>
    </source>
</evidence>
<evidence type="ECO:0000256" key="4">
    <source>
        <dbReference type="ARBA" id="ARBA00022559"/>
    </source>
</evidence>
<keyword evidence="5" id="KW-0049">Antioxidant</keyword>
<dbReference type="Gene3D" id="3.40.30.10">
    <property type="entry name" value="Glutaredoxin"/>
    <property type="match status" value="1"/>
</dbReference>
<protein>
    <recommendedName>
        <fullName evidence="3">thioredoxin-dependent peroxiredoxin</fullName>
        <ecNumber evidence="3">1.11.1.24</ecNumber>
    </recommendedName>
    <alternativeName>
        <fullName evidence="11">Bacterioferritin comigratory protein</fullName>
    </alternativeName>
    <alternativeName>
        <fullName evidence="9">Thioredoxin peroxidase</fullName>
    </alternativeName>
</protein>
<comment type="function">
    <text evidence="1">Thiol-specific peroxidase that catalyzes the reduction of hydrogen peroxide and organic hydroperoxides to water and alcohols, respectively. Plays a role in cell protection against oxidative stress by detoxifying peroxides and as sensor of hydrogen peroxide-mediated signaling events.</text>
</comment>
<dbReference type="RefSeq" id="WP_063188505.1">
    <property type="nucleotide sequence ID" value="NZ_LQRA01000121.1"/>
</dbReference>
<dbReference type="PANTHER" id="PTHR42801:SF4">
    <property type="entry name" value="AHPC_TSA FAMILY PROTEIN"/>
    <property type="match status" value="1"/>
</dbReference>
<evidence type="ECO:0000256" key="9">
    <source>
        <dbReference type="ARBA" id="ARBA00032824"/>
    </source>
</evidence>
<dbReference type="FunFam" id="3.40.30.10:FF:000007">
    <property type="entry name" value="Thioredoxin-dependent thiol peroxidase"/>
    <property type="match status" value="1"/>
</dbReference>
<dbReference type="PROSITE" id="PS51352">
    <property type="entry name" value="THIOREDOXIN_2"/>
    <property type="match status" value="1"/>
</dbReference>
<proteinExistence type="inferred from homology"/>
<dbReference type="GO" id="GO:0045454">
    <property type="term" value="P:cell redox homeostasis"/>
    <property type="evidence" value="ECO:0007669"/>
    <property type="project" value="TreeGrafter"/>
</dbReference>
<evidence type="ECO:0000256" key="13">
    <source>
        <dbReference type="PIRSR" id="PIRSR000239-1"/>
    </source>
</evidence>
<dbReference type="InterPro" id="IPR013766">
    <property type="entry name" value="Thioredoxin_domain"/>
</dbReference>
<sequence length="162" mass="18392">MPQLQPGQPVPDFTLTAGSGETVTLSQFRGKYVVLYFYPKDMTPTCTEESCQFRDYNGQFKALHTEVIGISPDDLKSHVKFATKHELPFLLLSDPDHEVCELFGVWQLKKMYGREYMGVVRSTFVIDPQGKLVREWRGVRIKGHVEQVLEAVKEAQAGVETP</sequence>
<organism evidence="15 16">
    <name type="scientific">Paenibacillus elgii</name>
    <dbReference type="NCBI Taxonomy" id="189691"/>
    <lineage>
        <taxon>Bacteria</taxon>
        <taxon>Bacillati</taxon>
        <taxon>Bacillota</taxon>
        <taxon>Bacilli</taxon>
        <taxon>Bacillales</taxon>
        <taxon>Paenibacillaceae</taxon>
        <taxon>Paenibacillus</taxon>
    </lineage>
</organism>
<comment type="caution">
    <text evidence="15">The sequence shown here is derived from an EMBL/GenBank/DDBJ whole genome shotgun (WGS) entry which is preliminary data.</text>
</comment>
<evidence type="ECO:0000256" key="10">
    <source>
        <dbReference type="ARBA" id="ARBA00038489"/>
    </source>
</evidence>
<dbReference type="InterPro" id="IPR000866">
    <property type="entry name" value="AhpC/TSA"/>
</dbReference>
<evidence type="ECO:0000256" key="1">
    <source>
        <dbReference type="ARBA" id="ARBA00003330"/>
    </source>
</evidence>
<evidence type="ECO:0000256" key="6">
    <source>
        <dbReference type="ARBA" id="ARBA00023002"/>
    </source>
</evidence>
<evidence type="ECO:0000256" key="12">
    <source>
        <dbReference type="ARBA" id="ARBA00049091"/>
    </source>
</evidence>
<dbReference type="InterPro" id="IPR036249">
    <property type="entry name" value="Thioredoxin-like_sf"/>
</dbReference>
<evidence type="ECO:0000256" key="11">
    <source>
        <dbReference type="ARBA" id="ARBA00041373"/>
    </source>
</evidence>
<feature type="active site" description="Cysteine sulfenic acid (-SOH) intermediate; for peroxidase activity" evidence="13">
    <location>
        <position position="46"/>
    </location>
</feature>
<dbReference type="InterPro" id="IPR024706">
    <property type="entry name" value="Peroxiredoxin_AhpC-typ"/>
</dbReference>
<evidence type="ECO:0000256" key="2">
    <source>
        <dbReference type="ARBA" id="ARBA00011245"/>
    </source>
</evidence>
<accession>A0A163T018</accession>
<dbReference type="GO" id="GO:0034599">
    <property type="term" value="P:cellular response to oxidative stress"/>
    <property type="evidence" value="ECO:0007669"/>
    <property type="project" value="TreeGrafter"/>
</dbReference>